<dbReference type="EMBL" id="JAVFWL010000003">
    <property type="protein sequence ID" value="KAK6744371.1"/>
    <property type="molecule type" value="Genomic_DNA"/>
</dbReference>
<sequence length="258" mass="29821">MTHIPQSSTLAFSGSCGGDHIFVLPNPSLKPLDGFRVVHEVHYKLFLELKRSCEDSIVDHYVARYRTTYYPPEWNNITIPKNSSYIVLDTDTSTEIIIQLIAVDSHPKRHRYSREMFHQTFDHKRDYVYVGFLYFTRIWSTQMEINYTIPRFLVGRELSFKISVRKMGDKTNLSRNVTFVSTKRKFPITVKDLDKFEPHNNSNCHGKHEDLCSSFSSLYSRPLMVQLPKFEDTKKTAHLGLAGLPSTLKKVVGGVIEV</sequence>
<proteinExistence type="predicted"/>
<organism evidence="1 2">
    <name type="scientific">Necator americanus</name>
    <name type="common">Human hookworm</name>
    <dbReference type="NCBI Taxonomy" id="51031"/>
    <lineage>
        <taxon>Eukaryota</taxon>
        <taxon>Metazoa</taxon>
        <taxon>Ecdysozoa</taxon>
        <taxon>Nematoda</taxon>
        <taxon>Chromadorea</taxon>
        <taxon>Rhabditida</taxon>
        <taxon>Rhabditina</taxon>
        <taxon>Rhabditomorpha</taxon>
        <taxon>Strongyloidea</taxon>
        <taxon>Ancylostomatidae</taxon>
        <taxon>Bunostominae</taxon>
        <taxon>Necator</taxon>
    </lineage>
</organism>
<name>A0ABR1D4P4_NECAM</name>
<evidence type="ECO:0000313" key="2">
    <source>
        <dbReference type="Proteomes" id="UP001303046"/>
    </source>
</evidence>
<comment type="caution">
    <text evidence="1">The sequence shown here is derived from an EMBL/GenBank/DDBJ whole genome shotgun (WGS) entry which is preliminary data.</text>
</comment>
<dbReference type="Proteomes" id="UP001303046">
    <property type="component" value="Unassembled WGS sequence"/>
</dbReference>
<protein>
    <submittedName>
        <fullName evidence="1">Uncharacterized protein</fullName>
    </submittedName>
</protein>
<accession>A0ABR1D4P4</accession>
<reference evidence="1 2" key="1">
    <citation type="submission" date="2023-08" db="EMBL/GenBank/DDBJ databases">
        <title>A Necator americanus chromosomal reference genome.</title>
        <authorList>
            <person name="Ilik V."/>
            <person name="Petrzelkova K.J."/>
            <person name="Pardy F."/>
            <person name="Fuh T."/>
            <person name="Niatou-Singa F.S."/>
            <person name="Gouil Q."/>
            <person name="Baker L."/>
            <person name="Ritchie M.E."/>
            <person name="Jex A.R."/>
            <person name="Gazzola D."/>
            <person name="Li H."/>
            <person name="Toshio Fujiwara R."/>
            <person name="Zhan B."/>
            <person name="Aroian R.V."/>
            <person name="Pafco B."/>
            <person name="Schwarz E.M."/>
        </authorList>
    </citation>
    <scope>NUCLEOTIDE SEQUENCE [LARGE SCALE GENOMIC DNA]</scope>
    <source>
        <strain evidence="1 2">Aroian</strain>
        <tissue evidence="1">Whole animal</tissue>
    </source>
</reference>
<keyword evidence="2" id="KW-1185">Reference proteome</keyword>
<evidence type="ECO:0000313" key="1">
    <source>
        <dbReference type="EMBL" id="KAK6744371.1"/>
    </source>
</evidence>
<gene>
    <name evidence="1" type="primary">Necator_chrIII.g11978</name>
    <name evidence="1" type="ORF">RB195_011212</name>
</gene>